<feature type="domain" description="HAMP" evidence="14">
    <location>
        <begin position="233"/>
        <end position="285"/>
    </location>
</feature>
<dbReference type="PANTHER" id="PTHR45436">
    <property type="entry name" value="SENSOR HISTIDINE KINASE YKOH"/>
    <property type="match status" value="1"/>
</dbReference>
<feature type="compositionally biased region" description="Polar residues" evidence="11">
    <location>
        <begin position="22"/>
        <end position="34"/>
    </location>
</feature>
<dbReference type="AlphaFoldDB" id="A0A174JXT1"/>
<dbReference type="Pfam" id="PF00672">
    <property type="entry name" value="HAMP"/>
    <property type="match status" value="1"/>
</dbReference>
<dbReference type="Gene3D" id="6.10.340.10">
    <property type="match status" value="1"/>
</dbReference>
<dbReference type="InterPro" id="IPR003660">
    <property type="entry name" value="HAMP_dom"/>
</dbReference>
<dbReference type="SUPFAM" id="SSF47384">
    <property type="entry name" value="Homodimeric domain of signal transducing histidine kinase"/>
    <property type="match status" value="1"/>
</dbReference>
<evidence type="ECO:0000256" key="2">
    <source>
        <dbReference type="ARBA" id="ARBA00004236"/>
    </source>
</evidence>
<dbReference type="GO" id="GO:0005886">
    <property type="term" value="C:plasma membrane"/>
    <property type="evidence" value="ECO:0007669"/>
    <property type="project" value="UniProtKB-SubCell"/>
</dbReference>
<dbReference type="InterPro" id="IPR003594">
    <property type="entry name" value="HATPase_dom"/>
</dbReference>
<dbReference type="GO" id="GO:0000155">
    <property type="term" value="F:phosphorelay sensor kinase activity"/>
    <property type="evidence" value="ECO:0007669"/>
    <property type="project" value="InterPro"/>
</dbReference>
<feature type="transmembrane region" description="Helical" evidence="12">
    <location>
        <begin position="212"/>
        <end position="231"/>
    </location>
</feature>
<dbReference type="PROSITE" id="PS50885">
    <property type="entry name" value="HAMP"/>
    <property type="match status" value="1"/>
</dbReference>
<dbReference type="InterPro" id="IPR005467">
    <property type="entry name" value="His_kinase_dom"/>
</dbReference>
<evidence type="ECO:0000259" key="14">
    <source>
        <dbReference type="PROSITE" id="PS50885"/>
    </source>
</evidence>
<gene>
    <name evidence="15" type="primary">baeS</name>
    <name evidence="15" type="ORF">ERS852514_00830</name>
</gene>
<feature type="domain" description="Histidine kinase" evidence="13">
    <location>
        <begin position="293"/>
        <end position="510"/>
    </location>
</feature>
<dbReference type="SMART" id="SM00387">
    <property type="entry name" value="HATPase_c"/>
    <property type="match status" value="1"/>
</dbReference>
<accession>A0A174JXT1</accession>
<feature type="region of interest" description="Disordered" evidence="11">
    <location>
        <begin position="139"/>
        <end position="168"/>
    </location>
</feature>
<dbReference type="PROSITE" id="PS50109">
    <property type="entry name" value="HIS_KIN"/>
    <property type="match status" value="1"/>
</dbReference>
<dbReference type="Gene3D" id="3.30.565.10">
    <property type="entry name" value="Histidine kinase-like ATPase, C-terminal domain"/>
    <property type="match status" value="1"/>
</dbReference>
<organism evidence="15 16">
    <name type="scientific">Collinsella aerofaciens</name>
    <dbReference type="NCBI Taxonomy" id="74426"/>
    <lineage>
        <taxon>Bacteria</taxon>
        <taxon>Bacillati</taxon>
        <taxon>Actinomycetota</taxon>
        <taxon>Coriobacteriia</taxon>
        <taxon>Coriobacteriales</taxon>
        <taxon>Coriobacteriaceae</taxon>
        <taxon>Collinsella</taxon>
    </lineage>
</organism>
<feature type="compositionally biased region" description="Basic and acidic residues" evidence="11">
    <location>
        <begin position="8"/>
        <end position="18"/>
    </location>
</feature>
<evidence type="ECO:0000256" key="11">
    <source>
        <dbReference type="SAM" id="MobiDB-lite"/>
    </source>
</evidence>
<dbReference type="RefSeq" id="WP_055251299.1">
    <property type="nucleotide sequence ID" value="NZ_CABIXX010000011.1"/>
</dbReference>
<feature type="region of interest" description="Disordered" evidence="11">
    <location>
        <begin position="1"/>
        <end position="34"/>
    </location>
</feature>
<evidence type="ECO:0000256" key="3">
    <source>
        <dbReference type="ARBA" id="ARBA00012438"/>
    </source>
</evidence>
<dbReference type="InterPro" id="IPR036890">
    <property type="entry name" value="HATPase_C_sf"/>
</dbReference>
<name>A0A174JXT1_9ACTN</name>
<dbReference type="SMART" id="SM00304">
    <property type="entry name" value="HAMP"/>
    <property type="match status" value="2"/>
</dbReference>
<dbReference type="CDD" id="cd00082">
    <property type="entry name" value="HisKA"/>
    <property type="match status" value="1"/>
</dbReference>
<dbReference type="FunFam" id="3.30.565.10:FF:000006">
    <property type="entry name" value="Sensor histidine kinase WalK"/>
    <property type="match status" value="1"/>
</dbReference>
<dbReference type="Gene3D" id="1.10.287.130">
    <property type="match status" value="1"/>
</dbReference>
<proteinExistence type="predicted"/>
<dbReference type="InterPro" id="IPR050428">
    <property type="entry name" value="TCS_sensor_his_kinase"/>
</dbReference>
<dbReference type="SUPFAM" id="SSF55874">
    <property type="entry name" value="ATPase domain of HSP90 chaperone/DNA topoisomerase II/histidine kinase"/>
    <property type="match status" value="1"/>
</dbReference>
<evidence type="ECO:0000256" key="4">
    <source>
        <dbReference type="ARBA" id="ARBA00022553"/>
    </source>
</evidence>
<dbReference type="InterPro" id="IPR036097">
    <property type="entry name" value="HisK_dim/P_sf"/>
</dbReference>
<keyword evidence="9" id="KW-0902">Two-component regulatory system</keyword>
<sequence>MTPARFEIGQKHKQESEAGSKASWNTPRSDSRPTMSYPSRMALAFALTSLMTVLVLVGVVSVVWGTVFSDYTRSNIVEIANSAAEKLATSYEENGNWTAGELRTVATSSLVSDDLSMQVVNKKGVVVYDDSWPSASATADVRESESASSSSSGKKASHSPVSSAPTDSDSVANVEIITSSGEHVGQVKLWAIGSDALLTKADSAFREKTFNAMALAAVVAICISVVIGSLVSRMLTKPIHRITSTAKQIRDGDLSARTGLRGDDEIDQLGETFDEMATSLEKDMKHEKRLTSDVAHELRTPLMAMLATVEAMQDGVYPTDDEHLETVASETRRLARLVQQMLDLSRMENSTAPLNLEPVDMVPFVRSIVNAQERLFVDRDLRLRFADETKGHDDVVEADPDMITQCVINLMSNAMRYTPEGGWVVVSVLSDRKHVSIAVSDTGIGIAKDDLSRIFGRFWRADASRAREAGGLGVGLAVTKQIVERHHGYISVESELGKGTTFTIHLPREHTADAASTTMEH</sequence>
<feature type="transmembrane region" description="Helical" evidence="12">
    <location>
        <begin position="42"/>
        <end position="64"/>
    </location>
</feature>
<evidence type="ECO:0000313" key="15">
    <source>
        <dbReference type="EMBL" id="CUP02577.1"/>
    </source>
</evidence>
<dbReference type="InterPro" id="IPR003661">
    <property type="entry name" value="HisK_dim/P_dom"/>
</dbReference>
<keyword evidence="7 15" id="KW-0418">Kinase</keyword>
<evidence type="ECO:0000313" key="16">
    <source>
        <dbReference type="Proteomes" id="UP000095454"/>
    </source>
</evidence>
<evidence type="ECO:0000256" key="6">
    <source>
        <dbReference type="ARBA" id="ARBA00022692"/>
    </source>
</evidence>
<evidence type="ECO:0000256" key="10">
    <source>
        <dbReference type="ARBA" id="ARBA00023136"/>
    </source>
</evidence>
<keyword evidence="5 15" id="KW-0808">Transferase</keyword>
<evidence type="ECO:0000256" key="8">
    <source>
        <dbReference type="ARBA" id="ARBA00022989"/>
    </source>
</evidence>
<evidence type="ECO:0000256" key="12">
    <source>
        <dbReference type="SAM" id="Phobius"/>
    </source>
</evidence>
<dbReference type="InterPro" id="IPR004358">
    <property type="entry name" value="Sig_transdc_His_kin-like_C"/>
</dbReference>
<feature type="compositionally biased region" description="Low complexity" evidence="11">
    <location>
        <begin position="146"/>
        <end position="163"/>
    </location>
</feature>
<evidence type="ECO:0000256" key="9">
    <source>
        <dbReference type="ARBA" id="ARBA00023012"/>
    </source>
</evidence>
<dbReference type="CDD" id="cd06225">
    <property type="entry name" value="HAMP"/>
    <property type="match status" value="1"/>
</dbReference>
<reference evidence="15 16" key="1">
    <citation type="submission" date="2015-09" db="EMBL/GenBank/DDBJ databases">
        <authorList>
            <consortium name="Pathogen Informatics"/>
        </authorList>
    </citation>
    <scope>NUCLEOTIDE SEQUENCE [LARGE SCALE GENOMIC DNA]</scope>
    <source>
        <strain evidence="15 16">2789STDY5834902</strain>
    </source>
</reference>
<dbReference type="PANTHER" id="PTHR45436:SF5">
    <property type="entry name" value="SENSOR HISTIDINE KINASE TRCS"/>
    <property type="match status" value="1"/>
</dbReference>
<keyword evidence="4" id="KW-0597">Phosphoprotein</keyword>
<keyword evidence="6 12" id="KW-0812">Transmembrane</keyword>
<dbReference type="EC" id="2.7.13.3" evidence="3"/>
<dbReference type="PRINTS" id="PR00344">
    <property type="entry name" value="BCTRLSENSOR"/>
</dbReference>
<comment type="subcellular location">
    <subcellularLocation>
        <location evidence="2">Cell membrane</location>
    </subcellularLocation>
</comment>
<keyword evidence="8 12" id="KW-1133">Transmembrane helix</keyword>
<dbReference type="Pfam" id="PF00512">
    <property type="entry name" value="HisKA"/>
    <property type="match status" value="1"/>
</dbReference>
<evidence type="ECO:0000259" key="13">
    <source>
        <dbReference type="PROSITE" id="PS50109"/>
    </source>
</evidence>
<evidence type="ECO:0000256" key="5">
    <source>
        <dbReference type="ARBA" id="ARBA00022679"/>
    </source>
</evidence>
<dbReference type="EMBL" id="CZAQ01000011">
    <property type="protein sequence ID" value="CUP02577.1"/>
    <property type="molecule type" value="Genomic_DNA"/>
</dbReference>
<protein>
    <recommendedName>
        <fullName evidence="3">histidine kinase</fullName>
        <ecNumber evidence="3">2.7.13.3</ecNumber>
    </recommendedName>
</protein>
<comment type="catalytic activity">
    <reaction evidence="1">
        <text>ATP + protein L-histidine = ADP + protein N-phospho-L-histidine.</text>
        <dbReference type="EC" id="2.7.13.3"/>
    </reaction>
</comment>
<evidence type="ECO:0000256" key="1">
    <source>
        <dbReference type="ARBA" id="ARBA00000085"/>
    </source>
</evidence>
<dbReference type="Pfam" id="PF02518">
    <property type="entry name" value="HATPase_c"/>
    <property type="match status" value="1"/>
</dbReference>
<dbReference type="Proteomes" id="UP000095454">
    <property type="component" value="Unassembled WGS sequence"/>
</dbReference>
<keyword evidence="10 12" id="KW-0472">Membrane</keyword>
<dbReference type="SUPFAM" id="SSF158472">
    <property type="entry name" value="HAMP domain-like"/>
    <property type="match status" value="1"/>
</dbReference>
<evidence type="ECO:0000256" key="7">
    <source>
        <dbReference type="ARBA" id="ARBA00022777"/>
    </source>
</evidence>
<dbReference type="SMART" id="SM00388">
    <property type="entry name" value="HisKA"/>
    <property type="match status" value="1"/>
</dbReference>